<comment type="similarity">
    <text evidence="4">Belongs to the peroxiredoxin family. Prx5 subfamily.</text>
</comment>
<evidence type="ECO:0000256" key="1">
    <source>
        <dbReference type="ARBA" id="ARBA00022559"/>
    </source>
</evidence>
<proteinExistence type="inferred from homology"/>
<dbReference type="InterPro" id="IPR037944">
    <property type="entry name" value="PRX5-like"/>
</dbReference>
<dbReference type="SUPFAM" id="SSF52833">
    <property type="entry name" value="Thioredoxin-like"/>
    <property type="match status" value="1"/>
</dbReference>
<dbReference type="PROSITE" id="PS51352">
    <property type="entry name" value="THIOREDOXIN_2"/>
    <property type="match status" value="1"/>
</dbReference>
<dbReference type="InterPro" id="IPR036249">
    <property type="entry name" value="Thioredoxin-like_sf"/>
</dbReference>
<keyword evidence="2 4" id="KW-0560">Oxidoreductase</keyword>
<feature type="domain" description="Thioredoxin" evidence="5">
    <location>
        <begin position="18"/>
        <end position="170"/>
    </location>
</feature>
<comment type="function">
    <text evidence="4">Thiol-specific peroxidase that catalyzes the reduction of hydrogen peroxide and organic hydroperoxides to water and alcohols, respectively. Plays a role in cell protection against oxidative stress by detoxifying peroxides.</text>
</comment>
<dbReference type="InterPro" id="IPR013740">
    <property type="entry name" value="Redoxin"/>
</dbReference>
<dbReference type="Pfam" id="PF08534">
    <property type="entry name" value="Redoxin"/>
    <property type="match status" value="1"/>
</dbReference>
<evidence type="ECO:0000313" key="7">
    <source>
        <dbReference type="Proteomes" id="UP000199382"/>
    </source>
</evidence>
<dbReference type="CDD" id="cd03013">
    <property type="entry name" value="PRX5_like"/>
    <property type="match status" value="1"/>
</dbReference>
<dbReference type="GO" id="GO:0034599">
    <property type="term" value="P:cellular response to oxidative stress"/>
    <property type="evidence" value="ECO:0007669"/>
    <property type="project" value="InterPro"/>
</dbReference>
<evidence type="ECO:0000256" key="3">
    <source>
        <dbReference type="PIRSR" id="PIRSR637944-1"/>
    </source>
</evidence>
<organism evidence="6 7">
    <name type="scientific">Aliiruegeria lutimaris</name>
    <dbReference type="NCBI Taxonomy" id="571298"/>
    <lineage>
        <taxon>Bacteria</taxon>
        <taxon>Pseudomonadati</taxon>
        <taxon>Pseudomonadota</taxon>
        <taxon>Alphaproteobacteria</taxon>
        <taxon>Rhodobacterales</taxon>
        <taxon>Roseobacteraceae</taxon>
        <taxon>Aliiruegeria</taxon>
    </lineage>
</organism>
<dbReference type="Proteomes" id="UP000199382">
    <property type="component" value="Unassembled WGS sequence"/>
</dbReference>
<gene>
    <name evidence="6" type="ORF">SAMN04488026_11561</name>
</gene>
<keyword evidence="7" id="KW-1185">Reference proteome</keyword>
<dbReference type="GO" id="GO:0008379">
    <property type="term" value="F:thioredoxin peroxidase activity"/>
    <property type="evidence" value="ECO:0007669"/>
    <property type="project" value="InterPro"/>
</dbReference>
<evidence type="ECO:0000256" key="4">
    <source>
        <dbReference type="RuleBase" id="RU366011"/>
    </source>
</evidence>
<dbReference type="GO" id="GO:0042744">
    <property type="term" value="P:hydrogen peroxide catabolic process"/>
    <property type="evidence" value="ECO:0007669"/>
    <property type="project" value="TreeGrafter"/>
</dbReference>
<dbReference type="Gene3D" id="3.40.30.10">
    <property type="entry name" value="Glutaredoxin"/>
    <property type="match status" value="1"/>
</dbReference>
<dbReference type="InterPro" id="IPR013766">
    <property type="entry name" value="Thioredoxin_domain"/>
</dbReference>
<reference evidence="6 7" key="1">
    <citation type="submission" date="2016-10" db="EMBL/GenBank/DDBJ databases">
        <authorList>
            <person name="de Groot N.N."/>
        </authorList>
    </citation>
    <scope>NUCLEOTIDE SEQUENCE [LARGE SCALE GENOMIC DNA]</scope>
    <source>
        <strain evidence="6 7">DSM 25294</strain>
    </source>
</reference>
<keyword evidence="4" id="KW-0676">Redox-active center</keyword>
<dbReference type="GO" id="GO:0045454">
    <property type="term" value="P:cell redox homeostasis"/>
    <property type="evidence" value="ECO:0007669"/>
    <property type="project" value="TreeGrafter"/>
</dbReference>
<dbReference type="STRING" id="571298.SAMN04488026_11561"/>
<comment type="catalytic activity">
    <reaction evidence="4">
        <text>a hydroperoxide + 2 glutathione = an alcohol + glutathione disulfide + H2O</text>
        <dbReference type="Rhea" id="RHEA:62632"/>
        <dbReference type="ChEBI" id="CHEBI:15377"/>
        <dbReference type="ChEBI" id="CHEBI:30879"/>
        <dbReference type="ChEBI" id="CHEBI:35924"/>
        <dbReference type="ChEBI" id="CHEBI:57925"/>
        <dbReference type="ChEBI" id="CHEBI:58297"/>
        <dbReference type="EC" id="1.11.1.27"/>
    </reaction>
</comment>
<dbReference type="RefSeq" id="WP_093165106.1">
    <property type="nucleotide sequence ID" value="NZ_FNEK01000156.1"/>
</dbReference>
<dbReference type="PANTHER" id="PTHR10430:SF16">
    <property type="entry name" value="PEROXIREDOXIN-5, MITOCHONDRIAL"/>
    <property type="match status" value="1"/>
</dbReference>
<protein>
    <recommendedName>
        <fullName evidence="4">Glutathione-dependent peroxiredoxin</fullName>
        <ecNumber evidence="4">1.11.1.27</ecNumber>
    </recommendedName>
</protein>
<dbReference type="AlphaFoldDB" id="A0A1G9Q315"/>
<dbReference type="PANTHER" id="PTHR10430">
    <property type="entry name" value="PEROXIREDOXIN"/>
    <property type="match status" value="1"/>
</dbReference>
<dbReference type="EMBL" id="FNEK01000156">
    <property type="protein sequence ID" value="SDM05121.1"/>
    <property type="molecule type" value="Genomic_DNA"/>
</dbReference>
<dbReference type="GO" id="GO:0005737">
    <property type="term" value="C:cytoplasm"/>
    <property type="evidence" value="ECO:0007669"/>
    <property type="project" value="TreeGrafter"/>
</dbReference>
<name>A0A1G9Q315_9RHOB</name>
<keyword evidence="4" id="KW-0049">Antioxidant</keyword>
<evidence type="ECO:0000256" key="2">
    <source>
        <dbReference type="ARBA" id="ARBA00023002"/>
    </source>
</evidence>
<evidence type="ECO:0000259" key="5">
    <source>
        <dbReference type="PROSITE" id="PS51352"/>
    </source>
</evidence>
<feature type="active site" description="Cysteine sulfenic acid (-SOH) intermediate" evidence="3">
    <location>
        <position position="55"/>
    </location>
</feature>
<dbReference type="OrthoDB" id="9800621at2"/>
<keyword evidence="1 4" id="KW-0575">Peroxidase</keyword>
<dbReference type="EC" id="1.11.1.27" evidence="4"/>
<evidence type="ECO:0000313" key="6">
    <source>
        <dbReference type="EMBL" id="SDM05121.1"/>
    </source>
</evidence>
<sequence>MVPGNVPQTTFHIRIRDPDLGGPNPYVWKEATSGDIFGGRNIVLFAVPGAYTPACSETHLPGFEAHAEDFRALGVDEVICLAVNDAFVMHNWAKSLGIEQVAMLPDGNGDFSAQMGMLVERTEQGMGRRSWRYSMYVVDGAIQKAFVEPGLRDNPSGIPVKVSGAETMLEYLGF</sequence>
<accession>A0A1G9Q315</accession>